<accession>A0ABZ2JVI4</accession>
<dbReference type="Gene3D" id="3.40.50.850">
    <property type="entry name" value="Isochorismatase-like"/>
    <property type="match status" value="1"/>
</dbReference>
<dbReference type="SUPFAM" id="SSF52499">
    <property type="entry name" value="Isochorismatase-like hydrolases"/>
    <property type="match status" value="1"/>
</dbReference>
<proteinExistence type="predicted"/>
<dbReference type="RefSeq" id="WP_394841106.1">
    <property type="nucleotide sequence ID" value="NZ_CP089982.1"/>
</dbReference>
<sequence>MKRALLVIDVQNEYFSDTFPVEHPPTSVSLPNIGRVMDAARAADIPIVVVQHSAPEGSPIFAKGSRGWELHPEIARRGHDHLVEKTKPSSFTGTDLREWLAARGIDTLTLVGYMTHNCDAATTFEASHAGFAVEILSDASGSLPYANRAGSATAEEIHRVFSVVFQSNFAAVMTTAEWLDGLRQGGAAERDNVFMSNRRARGMA</sequence>
<keyword evidence="1 3" id="KW-0378">Hydrolase</keyword>
<dbReference type="PANTHER" id="PTHR43540">
    <property type="entry name" value="PEROXYUREIDOACRYLATE/UREIDOACRYLATE AMIDOHYDROLASE-RELATED"/>
    <property type="match status" value="1"/>
</dbReference>
<dbReference type="InterPro" id="IPR000868">
    <property type="entry name" value="Isochorismatase-like_dom"/>
</dbReference>
<name>A0ABZ2JVI4_9BACT</name>
<organism evidence="3 4">
    <name type="scientific">Pendulispora brunnea</name>
    <dbReference type="NCBI Taxonomy" id="2905690"/>
    <lineage>
        <taxon>Bacteria</taxon>
        <taxon>Pseudomonadati</taxon>
        <taxon>Myxococcota</taxon>
        <taxon>Myxococcia</taxon>
        <taxon>Myxococcales</taxon>
        <taxon>Sorangiineae</taxon>
        <taxon>Pendulisporaceae</taxon>
        <taxon>Pendulispora</taxon>
    </lineage>
</organism>
<dbReference type="PANTHER" id="PTHR43540:SF6">
    <property type="entry name" value="ISOCHORISMATASE-LIKE DOMAIN-CONTAINING PROTEIN"/>
    <property type="match status" value="1"/>
</dbReference>
<evidence type="ECO:0000259" key="2">
    <source>
        <dbReference type="Pfam" id="PF00857"/>
    </source>
</evidence>
<evidence type="ECO:0000313" key="4">
    <source>
        <dbReference type="Proteomes" id="UP001379533"/>
    </source>
</evidence>
<evidence type="ECO:0000256" key="1">
    <source>
        <dbReference type="ARBA" id="ARBA00022801"/>
    </source>
</evidence>
<dbReference type="GO" id="GO:0016787">
    <property type="term" value="F:hydrolase activity"/>
    <property type="evidence" value="ECO:0007669"/>
    <property type="project" value="UniProtKB-KW"/>
</dbReference>
<dbReference type="Pfam" id="PF00857">
    <property type="entry name" value="Isochorismatase"/>
    <property type="match status" value="1"/>
</dbReference>
<evidence type="ECO:0000313" key="3">
    <source>
        <dbReference type="EMBL" id="WXA90493.1"/>
    </source>
</evidence>
<dbReference type="InterPro" id="IPR036380">
    <property type="entry name" value="Isochorismatase-like_sf"/>
</dbReference>
<gene>
    <name evidence="3" type="ORF">LZC95_29055</name>
</gene>
<reference evidence="3 4" key="1">
    <citation type="submission" date="2021-12" db="EMBL/GenBank/DDBJ databases">
        <title>Discovery of the Pendulisporaceae a myxobacterial family with distinct sporulation behavior and unique specialized metabolism.</title>
        <authorList>
            <person name="Garcia R."/>
            <person name="Popoff A."/>
            <person name="Bader C.D."/>
            <person name="Loehr J."/>
            <person name="Walesch S."/>
            <person name="Walt C."/>
            <person name="Boldt J."/>
            <person name="Bunk B."/>
            <person name="Haeckl F.J.F.P.J."/>
            <person name="Gunesch A.P."/>
            <person name="Birkelbach J."/>
            <person name="Nuebel U."/>
            <person name="Pietschmann T."/>
            <person name="Bach T."/>
            <person name="Mueller R."/>
        </authorList>
    </citation>
    <scope>NUCLEOTIDE SEQUENCE [LARGE SCALE GENOMIC DNA]</scope>
    <source>
        <strain evidence="3 4">MSr12523</strain>
    </source>
</reference>
<keyword evidence="4" id="KW-1185">Reference proteome</keyword>
<dbReference type="EMBL" id="CP089982">
    <property type="protein sequence ID" value="WXA90493.1"/>
    <property type="molecule type" value="Genomic_DNA"/>
</dbReference>
<dbReference type="CDD" id="cd01014">
    <property type="entry name" value="nicotinamidase_related"/>
    <property type="match status" value="1"/>
</dbReference>
<dbReference type="Proteomes" id="UP001379533">
    <property type="component" value="Chromosome"/>
</dbReference>
<protein>
    <submittedName>
        <fullName evidence="3">Cysteine hydrolase</fullName>
    </submittedName>
</protein>
<dbReference type="InterPro" id="IPR050272">
    <property type="entry name" value="Isochorismatase-like_hydrls"/>
</dbReference>
<feature type="domain" description="Isochorismatase-like" evidence="2">
    <location>
        <begin position="4"/>
        <end position="177"/>
    </location>
</feature>